<dbReference type="RefSeq" id="WP_010696262.1">
    <property type="nucleotide sequence ID" value="NZ_CP061007.1"/>
</dbReference>
<evidence type="ECO:0000313" key="4">
    <source>
        <dbReference type="Proteomes" id="UP000233786"/>
    </source>
</evidence>
<dbReference type="InterPro" id="IPR035959">
    <property type="entry name" value="RutC-like_sf"/>
</dbReference>
<sequence>MSRSFRQEINAPGVPAPRGHFSHAVVVNDLVYVSGLLALNDRGKIKDPGDARAQAATIFDSLEAILAAAETSPEMLIKLTTYVTRIEDRSVLNALRNERWPGIRAASTLVEVSNLAGDGAAVEIDAVAARRGQG</sequence>
<dbReference type="EMBL" id="PJNB01000001">
    <property type="protein sequence ID" value="PKW16130.1"/>
    <property type="molecule type" value="Genomic_DNA"/>
</dbReference>
<accession>Q6JHP7</accession>
<dbReference type="InterPro" id="IPR006175">
    <property type="entry name" value="YjgF/YER057c/UK114"/>
</dbReference>
<dbReference type="STRING" id="994479.GCA_000194155_03290"/>
<dbReference type="OrthoDB" id="8684161at2"/>
<dbReference type="GO" id="GO:0005829">
    <property type="term" value="C:cytosol"/>
    <property type="evidence" value="ECO:0007669"/>
    <property type="project" value="TreeGrafter"/>
</dbReference>
<dbReference type="PANTHER" id="PTHR11803:SF58">
    <property type="entry name" value="PROTEIN HMF1-RELATED"/>
    <property type="match status" value="1"/>
</dbReference>
<reference evidence="3 4" key="2">
    <citation type="submission" date="2017-12" db="EMBL/GenBank/DDBJ databases">
        <title>Sequencing the genomes of 1000 Actinobacteria strains.</title>
        <authorList>
            <person name="Klenk H.-P."/>
        </authorList>
    </citation>
    <scope>NUCLEOTIDE SEQUENCE [LARGE SCALE GENOMIC DNA]</scope>
    <source>
        <strain evidence="4">ATCC 49460 / DSM 44228 / JCM 9375 / NBRC 15153 / NRRL 18395 / A83543.1</strain>
        <strain evidence="3">DSM 44228</strain>
    </source>
</reference>
<dbReference type="Proteomes" id="UP000233786">
    <property type="component" value="Unassembled WGS sequence"/>
</dbReference>
<dbReference type="AlphaFoldDB" id="Q6JHP7"/>
<evidence type="ECO:0000313" key="3">
    <source>
        <dbReference type="EMBL" id="PKW16130.1"/>
    </source>
</evidence>
<evidence type="ECO:0000256" key="1">
    <source>
        <dbReference type="ARBA" id="ARBA00010552"/>
    </source>
</evidence>
<dbReference type="Pfam" id="PF01042">
    <property type="entry name" value="Ribonuc_L-PSP"/>
    <property type="match status" value="1"/>
</dbReference>
<protein>
    <submittedName>
        <fullName evidence="3">2-iminobutanoate/2-iminopropanoate deaminase</fullName>
    </submittedName>
    <submittedName>
        <fullName evidence="2">Translation initiation inhibitor, YjgF family</fullName>
    </submittedName>
</protein>
<proteinExistence type="inferred from homology"/>
<name>Q6JHP7_SACSN</name>
<dbReference type="EMBL" id="AY466441">
    <property type="protein sequence ID" value="AAS00410.1"/>
    <property type="molecule type" value="Genomic_DNA"/>
</dbReference>
<gene>
    <name evidence="3" type="ORF">A8926_3928</name>
</gene>
<dbReference type="CDD" id="cd00448">
    <property type="entry name" value="YjgF_YER057c_UK114_family"/>
    <property type="match status" value="1"/>
</dbReference>
<keyword evidence="4" id="KW-1185">Reference proteome</keyword>
<dbReference type="GO" id="GO:0019239">
    <property type="term" value="F:deaminase activity"/>
    <property type="evidence" value="ECO:0007669"/>
    <property type="project" value="TreeGrafter"/>
</dbReference>
<organism evidence="2">
    <name type="scientific">Saccharopolyspora spinosa</name>
    <dbReference type="NCBI Taxonomy" id="60894"/>
    <lineage>
        <taxon>Bacteria</taxon>
        <taxon>Bacillati</taxon>
        <taxon>Actinomycetota</taxon>
        <taxon>Actinomycetes</taxon>
        <taxon>Pseudonocardiales</taxon>
        <taxon>Pseudonocardiaceae</taxon>
        <taxon>Saccharopolyspora</taxon>
    </lineage>
</organism>
<evidence type="ECO:0000313" key="2">
    <source>
        <dbReference type="EMBL" id="AAS00410.1"/>
    </source>
</evidence>
<dbReference type="Gene3D" id="3.30.1330.40">
    <property type="entry name" value="RutC-like"/>
    <property type="match status" value="1"/>
</dbReference>
<dbReference type="SUPFAM" id="SSF55298">
    <property type="entry name" value="YjgF-like"/>
    <property type="match status" value="1"/>
</dbReference>
<reference evidence="2" key="1">
    <citation type="journal article" date="2004" name="DNA Seq.">
        <title>Analysis of a 108-kb region of the Saccharopolyspora spinosa genome covering the obscurin polyketide synthase locus.</title>
        <authorList>
            <person name="Zirkle R."/>
            <person name="Black T.A."/>
            <person name="Gorlach J."/>
            <person name="Ligon J.M."/>
            <person name="Molnar I."/>
        </authorList>
    </citation>
    <scope>NUCLEOTIDE SEQUENCE</scope>
    <source>
        <strain evidence="2">NRLL 18395</strain>
    </source>
</reference>
<dbReference type="PANTHER" id="PTHR11803">
    <property type="entry name" value="2-IMINOBUTANOATE/2-IMINOPROPANOATE DEAMINASE RIDA"/>
    <property type="match status" value="1"/>
</dbReference>
<comment type="similarity">
    <text evidence="1">Belongs to the RutC family.</text>
</comment>